<evidence type="ECO:0000256" key="2">
    <source>
        <dbReference type="SAM" id="SignalP"/>
    </source>
</evidence>
<dbReference type="EMBL" id="JAPDDP010000027">
    <property type="protein sequence ID" value="MDA0181848.1"/>
    <property type="molecule type" value="Genomic_DNA"/>
</dbReference>
<feature type="domain" description="Ig-like" evidence="3">
    <location>
        <begin position="649"/>
        <end position="745"/>
    </location>
</feature>
<feature type="domain" description="Ig-like" evidence="3">
    <location>
        <begin position="392"/>
        <end position="469"/>
    </location>
</feature>
<dbReference type="Gene3D" id="2.60.40.2700">
    <property type="match status" value="9"/>
</dbReference>
<dbReference type="InterPro" id="IPR007110">
    <property type="entry name" value="Ig-like_dom"/>
</dbReference>
<evidence type="ECO:0000259" key="3">
    <source>
        <dbReference type="PROSITE" id="PS50835"/>
    </source>
</evidence>
<name>A0A9X3S8S7_9ACTN</name>
<feature type="signal peptide" evidence="2">
    <location>
        <begin position="1"/>
        <end position="26"/>
    </location>
</feature>
<gene>
    <name evidence="4" type="ORF">OJ997_16210</name>
</gene>
<protein>
    <recommendedName>
        <fullName evidence="3">Ig-like domain-containing protein</fullName>
    </recommendedName>
</protein>
<feature type="region of interest" description="Disordered" evidence="1">
    <location>
        <begin position="294"/>
        <end position="323"/>
    </location>
</feature>
<feature type="domain" description="Ig-like" evidence="3">
    <location>
        <begin position="844"/>
        <end position="929"/>
    </location>
</feature>
<proteinExistence type="predicted"/>
<feature type="chain" id="PRO_5040786124" description="Ig-like domain-containing protein" evidence="2">
    <location>
        <begin position="27"/>
        <end position="1539"/>
    </location>
</feature>
<evidence type="ECO:0000256" key="1">
    <source>
        <dbReference type="SAM" id="MobiDB-lite"/>
    </source>
</evidence>
<feature type="domain" description="Ig-like" evidence="3">
    <location>
        <begin position="292"/>
        <end position="377"/>
    </location>
</feature>
<dbReference type="Proteomes" id="UP001147653">
    <property type="component" value="Unassembled WGS sequence"/>
</dbReference>
<feature type="compositionally biased region" description="Low complexity" evidence="1">
    <location>
        <begin position="296"/>
        <end position="307"/>
    </location>
</feature>
<organism evidence="4 5">
    <name type="scientific">Solirubrobacter phytolaccae</name>
    <dbReference type="NCBI Taxonomy" id="1404360"/>
    <lineage>
        <taxon>Bacteria</taxon>
        <taxon>Bacillati</taxon>
        <taxon>Actinomycetota</taxon>
        <taxon>Thermoleophilia</taxon>
        <taxon>Solirubrobacterales</taxon>
        <taxon>Solirubrobacteraceae</taxon>
        <taxon>Solirubrobacter</taxon>
    </lineage>
</organism>
<reference evidence="4" key="1">
    <citation type="submission" date="2022-10" db="EMBL/GenBank/DDBJ databases">
        <title>The WGS of Solirubrobacter phytolaccae KCTC 29190.</title>
        <authorList>
            <person name="Jiang Z."/>
        </authorList>
    </citation>
    <scope>NUCLEOTIDE SEQUENCE</scope>
    <source>
        <strain evidence="4">KCTC 29190</strain>
    </source>
</reference>
<feature type="domain" description="Ig-like" evidence="3">
    <location>
        <begin position="943"/>
        <end position="1006"/>
    </location>
</feature>
<comment type="caution">
    <text evidence="4">The sequence shown here is derived from an EMBL/GenBank/DDBJ whole genome shotgun (WGS) entry which is preliminary data.</text>
</comment>
<dbReference type="PROSITE" id="PS50835">
    <property type="entry name" value="IG_LIKE"/>
    <property type="match status" value="9"/>
</dbReference>
<feature type="domain" description="Ig-like" evidence="3">
    <location>
        <begin position="1013"/>
        <end position="1109"/>
    </location>
</feature>
<feature type="domain" description="Ig-like" evidence="3">
    <location>
        <begin position="483"/>
        <end position="565"/>
    </location>
</feature>
<sequence length="1539" mass="155633">MTLTRRLRVLLACAAALVLAPSAAHAATITSTTSGDWDDPATWAGGVVPGSSDAVVVDDAVTLTGDVTVAEVTVNGGAMLTLDGSRLTSSGDVSLLGDSYTTSWLTDGPLDVAGDLLIQNTAISNATITAAGGNTEFSGPLPGDTEASSFWTNSTFTQNFGGVTFSGHRLAGAVDPVLNDANLTVRGVNDLDGRQLTLTGWGGVFFEPTAVTGIGGAPMLNVGALTVSGMHQTTVDWSGIVGGAADTDRVNLIAAAAGDATDLIYSSAGSTTFGGPLTGESLYVTYSGNPRPAANPLPSVSSSSSLPGHAEEGDTITCDPGTWTPDDTKVYSWASDGNEISGETGSTFEVTSAQLTTDITCTVSVTVNGVTGTEESSNAVHADVAPGNILEPEVSPTTAAVGDVLTCDEGLWSAVSPSYAYTWERDGVTIGGATARTYTTVSADGDTDVTCSVVATDGLASSAPVQSITAAAVAGGPSATTPPSATSTRTPTNRATTGDVITCDPGVWNPDGAKAYAWKRNGTPIAGATATTYTVVVADLGTDLKCAVTVTASGESGSADSAAVTVVATPTNSVAPAITGTYAAGKGTPGEPLTCGAGTWTGSPTYGYSWKRGATEVATTSAYTPVGGDVGATLTCTVTATVNTIAGAPATTAGVTIFATPGNTTAPAITGTPVVGKTRLGLALSCTPGTWTGGPTFTYAWERDGTPIGGATAATYTPAGADLNTELTCVVSATANGLTTLATTTGVDVVAVAENTTPPAVTGTHATGKGTPGEQLTCGTGAWTLSATYSFSWKRGTTEVATMSTYTPVLADVGATLTCAVTADANGIPSAPAASTGVTIFAAPENTTAPAITGTPVAGKTRLGLALTCAPGTWTHGPAFTYAWERDGTPIGGATSATYTPAGADLNTELTCTVTGAANGLTGTPVTATGVDVVETAENTVAPSITGTLAAAKSLPGTALTCDAGTWTLSPTLDYAWKRGSTTVATTGTYTPVAADAGATLTCEVTGTANGVPSAAVASTGVAVLPNPDNTAAPALSGSGIVGEALTCATGSWAGTPDLFVRWLRGDTVVASGSSVYTLVRADRNAELRCKVTATTLGAERTASSAPVTVKAAAPITITEQPEAVITTRGARVAYTLAPDVTVTGCTLNGTALASCASPIALDSLASTADHALVINLRNEYGEDETRTVNFATRVAGPSVAITNWPEFNRAPRFRLLALKFRVDAGALVACTFDGRPVSCSAAGADLLVPRSGVHVFEVTATDVHGGTGSDKRTLEVVEVGSILPVKVRGVAGSTITIPSVEDLRGHTFKANVSGVTVVPIGSGDLSWGLLIKLPAKPGKVRLDTFHPSDPVNEIGRTVIEVTQEEATTVDETAGGLIDANSPLTCPKGAAGSFYVWYIDGKLVRTDTSNVFPAKLLPKTGEVSCAVNDPIKGLSPQVKTLIDNDVRLALKVVDNALSFVVSKKVWVEFKVAQVTSYGQSSSAKPVKARYTTLKTKKQTLRRGWTRISLGRKLPKSGYRVTVKIKRGKRYSKPLVLSKG</sequence>
<feature type="domain" description="Ig-like" evidence="3">
    <location>
        <begin position="759"/>
        <end position="835"/>
    </location>
</feature>
<feature type="domain" description="Ig-like" evidence="3">
    <location>
        <begin position="570"/>
        <end position="646"/>
    </location>
</feature>
<keyword evidence="2" id="KW-0732">Signal</keyword>
<feature type="region of interest" description="Disordered" evidence="1">
    <location>
        <begin position="474"/>
        <end position="498"/>
    </location>
</feature>
<dbReference type="RefSeq" id="WP_270026202.1">
    <property type="nucleotide sequence ID" value="NZ_JAPDDP010000027.1"/>
</dbReference>
<accession>A0A9X3S8S7</accession>
<evidence type="ECO:0000313" key="5">
    <source>
        <dbReference type="Proteomes" id="UP001147653"/>
    </source>
</evidence>
<keyword evidence="5" id="KW-1185">Reference proteome</keyword>
<evidence type="ECO:0000313" key="4">
    <source>
        <dbReference type="EMBL" id="MDA0181848.1"/>
    </source>
</evidence>